<dbReference type="AlphaFoldDB" id="A0A136IR43"/>
<protein>
    <submittedName>
        <fullName evidence="2">L-psp endoribonuclease family protein</fullName>
    </submittedName>
</protein>
<evidence type="ECO:0000256" key="1">
    <source>
        <dbReference type="ARBA" id="ARBA00010552"/>
    </source>
</evidence>
<accession>A0A136IR43</accession>
<gene>
    <name evidence="2" type="ORF">Micbo1qcDRAFT_152127</name>
</gene>
<proteinExistence type="inferred from homology"/>
<dbReference type="PANTHER" id="PTHR11803">
    <property type="entry name" value="2-IMINOBUTANOATE/2-IMINOPROPANOATE DEAMINASE RIDA"/>
    <property type="match status" value="1"/>
</dbReference>
<dbReference type="STRING" id="196109.A0A136IR43"/>
<organism evidence="2 3">
    <name type="scientific">Microdochium bolleyi</name>
    <dbReference type="NCBI Taxonomy" id="196109"/>
    <lineage>
        <taxon>Eukaryota</taxon>
        <taxon>Fungi</taxon>
        <taxon>Dikarya</taxon>
        <taxon>Ascomycota</taxon>
        <taxon>Pezizomycotina</taxon>
        <taxon>Sordariomycetes</taxon>
        <taxon>Xylariomycetidae</taxon>
        <taxon>Xylariales</taxon>
        <taxon>Microdochiaceae</taxon>
        <taxon>Microdochium</taxon>
    </lineage>
</organism>
<dbReference type="NCBIfam" id="TIGR00004">
    <property type="entry name" value="Rid family detoxifying hydrolase"/>
    <property type="match status" value="1"/>
</dbReference>
<dbReference type="Gene3D" id="3.30.1330.40">
    <property type="entry name" value="RutC-like"/>
    <property type="match status" value="1"/>
</dbReference>
<dbReference type="InterPro" id="IPR006175">
    <property type="entry name" value="YjgF/YER057c/UK114"/>
</dbReference>
<reference evidence="3" key="1">
    <citation type="submission" date="2016-02" db="EMBL/GenBank/DDBJ databases">
        <title>Draft genome sequence of Microdochium bolleyi, a fungal endophyte of beachgrass.</title>
        <authorList>
            <consortium name="DOE Joint Genome Institute"/>
            <person name="David A.S."/>
            <person name="May G."/>
            <person name="Haridas S."/>
            <person name="Lim J."/>
            <person name="Wang M."/>
            <person name="Labutti K."/>
            <person name="Lipzen A."/>
            <person name="Barry K."/>
            <person name="Grigoriev I.V."/>
        </authorList>
    </citation>
    <scope>NUCLEOTIDE SEQUENCE [LARGE SCALE GENOMIC DNA]</scope>
    <source>
        <strain evidence="3">J235TASD1</strain>
    </source>
</reference>
<sequence>MSREAVKTDNAPTPPPGLSQAVKYNGMVYCSGNIGCDKDMVLAQGGVKEETRQTLKNLSAVLEASGSSLTNVVKCNVFLTTMDDFKGMHEAYVEAFAHVEPKPVRTAVAVYQLPFGAKVEIECSAALNPSVKL</sequence>
<dbReference type="GO" id="GO:0005739">
    <property type="term" value="C:mitochondrion"/>
    <property type="evidence" value="ECO:0007669"/>
    <property type="project" value="TreeGrafter"/>
</dbReference>
<dbReference type="FunFam" id="3.30.1330.40:FF:000001">
    <property type="entry name" value="L-PSP family endoribonuclease"/>
    <property type="match status" value="1"/>
</dbReference>
<keyword evidence="3" id="KW-1185">Reference proteome</keyword>
<evidence type="ECO:0000313" key="3">
    <source>
        <dbReference type="Proteomes" id="UP000070501"/>
    </source>
</evidence>
<name>A0A136IR43_9PEZI</name>
<dbReference type="SUPFAM" id="SSF55298">
    <property type="entry name" value="YjgF-like"/>
    <property type="match status" value="1"/>
</dbReference>
<dbReference type="InterPro" id="IPR035959">
    <property type="entry name" value="RutC-like_sf"/>
</dbReference>
<dbReference type="OrthoDB" id="309640at2759"/>
<dbReference type="CDD" id="cd00448">
    <property type="entry name" value="YjgF_YER057c_UK114_family"/>
    <property type="match status" value="1"/>
</dbReference>
<dbReference type="EMBL" id="KQ964263">
    <property type="protein sequence ID" value="KXJ87367.1"/>
    <property type="molecule type" value="Genomic_DNA"/>
</dbReference>
<dbReference type="InParanoid" id="A0A136IR43"/>
<evidence type="ECO:0000313" key="2">
    <source>
        <dbReference type="EMBL" id="KXJ87367.1"/>
    </source>
</evidence>
<dbReference type="PANTHER" id="PTHR11803:SF42">
    <property type="entry name" value="MMF1"/>
    <property type="match status" value="1"/>
</dbReference>
<dbReference type="GO" id="GO:0019239">
    <property type="term" value="F:deaminase activity"/>
    <property type="evidence" value="ECO:0007669"/>
    <property type="project" value="TreeGrafter"/>
</dbReference>
<dbReference type="Proteomes" id="UP000070501">
    <property type="component" value="Unassembled WGS sequence"/>
</dbReference>
<comment type="similarity">
    <text evidence="1">Belongs to the RutC family.</text>
</comment>
<dbReference type="Pfam" id="PF01042">
    <property type="entry name" value="Ribonuc_L-PSP"/>
    <property type="match status" value="1"/>
</dbReference>
<dbReference type="InterPro" id="IPR006056">
    <property type="entry name" value="RidA"/>
</dbReference>
<dbReference type="GO" id="GO:0005829">
    <property type="term" value="C:cytosol"/>
    <property type="evidence" value="ECO:0007669"/>
    <property type="project" value="TreeGrafter"/>
</dbReference>